<dbReference type="PANTHER" id="PTHR39966">
    <property type="entry name" value="BLL2471 PROTEIN-RELATED"/>
    <property type="match status" value="1"/>
</dbReference>
<evidence type="ECO:0000259" key="1">
    <source>
        <dbReference type="Pfam" id="PF01814"/>
    </source>
</evidence>
<feature type="domain" description="Hemerythrin-like" evidence="1">
    <location>
        <begin position="112"/>
        <end position="201"/>
    </location>
</feature>
<dbReference type="Gene3D" id="1.20.120.520">
    <property type="entry name" value="nmb1532 protein domain like"/>
    <property type="match status" value="1"/>
</dbReference>
<evidence type="ECO:0000313" key="3">
    <source>
        <dbReference type="EMBL" id="MDQ0361886.1"/>
    </source>
</evidence>
<name>A0ABU0E4Z0_9FIRM</name>
<evidence type="ECO:0000259" key="2">
    <source>
        <dbReference type="Pfam" id="PF04282"/>
    </source>
</evidence>
<dbReference type="Pfam" id="PF01814">
    <property type="entry name" value="Hemerythrin"/>
    <property type="match status" value="1"/>
</dbReference>
<dbReference type="Gene3D" id="3.30.450.20">
    <property type="entry name" value="PAS domain"/>
    <property type="match status" value="1"/>
</dbReference>
<comment type="caution">
    <text evidence="3">The sequence shown here is derived from an EMBL/GenBank/DDBJ whole genome shotgun (WGS) entry which is preliminary data.</text>
</comment>
<feature type="domain" description="DUF438" evidence="2">
    <location>
        <begin position="15"/>
        <end position="80"/>
    </location>
</feature>
<accession>A0ABU0E4Z0</accession>
<proteinExistence type="predicted"/>
<protein>
    <submittedName>
        <fullName evidence="3">DUF438 domain-containing protein</fullName>
    </submittedName>
</protein>
<dbReference type="InterPro" id="IPR012312">
    <property type="entry name" value="Hemerythrin-like"/>
</dbReference>
<dbReference type="SUPFAM" id="SSF55785">
    <property type="entry name" value="PYP-like sensor domain (PAS domain)"/>
    <property type="match status" value="1"/>
</dbReference>
<dbReference type="PANTHER" id="PTHR39966:SF3">
    <property type="entry name" value="DUF438 DOMAIN-CONTAINING PROTEIN"/>
    <property type="match status" value="1"/>
</dbReference>
<sequence length="371" mass="43165">MSEMLGKKNDKVNKLKDLILRLHNGEDEDKVKEEFIADFKYVSGAEIAQMEQQLVSEGMNVEEIMSLCDIHASLFQDNLEELHSGKVNHPFDYFRADNEFLDTFMKANNDNITLAYVNELYDKVDAHYGKKEQLLFPLLEYVEIKTIPQVMWGVDNEIRNELKELQSALIEHNGSENLYKAVQQRIQDMITKENNVLYQMLEEHLSNELWDKLDKAIKNNEAINLQEEEISTQTLFEGYVNLPSGKVTPLELEKVLNVLPLDITFVDKNDKVAYVSQGKHRVFDRPLTVLGREVKLCHPPQSVHVVEAILDDFKAKRKDHEYFWIKFKGMYVYIQYFAIYDNQDEYLGVVEVSQDISGIQSITGEKRLMNE</sequence>
<dbReference type="Proteomes" id="UP001230220">
    <property type="component" value="Unassembled WGS sequence"/>
</dbReference>
<organism evidence="3 4">
    <name type="scientific">Breznakia pachnodae</name>
    <dbReference type="NCBI Taxonomy" id="265178"/>
    <lineage>
        <taxon>Bacteria</taxon>
        <taxon>Bacillati</taxon>
        <taxon>Bacillota</taxon>
        <taxon>Erysipelotrichia</taxon>
        <taxon>Erysipelotrichales</taxon>
        <taxon>Erysipelotrichaceae</taxon>
        <taxon>Breznakia</taxon>
    </lineage>
</organism>
<dbReference type="EMBL" id="JAUSUR010000004">
    <property type="protein sequence ID" value="MDQ0361886.1"/>
    <property type="molecule type" value="Genomic_DNA"/>
</dbReference>
<dbReference type="Pfam" id="PF04282">
    <property type="entry name" value="DUF438"/>
    <property type="match status" value="1"/>
</dbReference>
<dbReference type="InterPro" id="IPR007380">
    <property type="entry name" value="DUF438"/>
</dbReference>
<dbReference type="InterPro" id="IPR035965">
    <property type="entry name" value="PAS-like_dom_sf"/>
</dbReference>
<reference evidence="3 4" key="1">
    <citation type="submission" date="2023-07" db="EMBL/GenBank/DDBJ databases">
        <title>Genomic Encyclopedia of Type Strains, Phase IV (KMG-IV): sequencing the most valuable type-strain genomes for metagenomic binning, comparative biology and taxonomic classification.</title>
        <authorList>
            <person name="Goeker M."/>
        </authorList>
    </citation>
    <scope>NUCLEOTIDE SEQUENCE [LARGE SCALE GENOMIC DNA]</scope>
    <source>
        <strain evidence="3 4">DSM 16784</strain>
    </source>
</reference>
<dbReference type="RefSeq" id="WP_307408995.1">
    <property type="nucleotide sequence ID" value="NZ_JAUSUR010000004.1"/>
</dbReference>
<dbReference type="Pfam" id="PF13596">
    <property type="entry name" value="PAS_10"/>
    <property type="match status" value="1"/>
</dbReference>
<evidence type="ECO:0000313" key="4">
    <source>
        <dbReference type="Proteomes" id="UP001230220"/>
    </source>
</evidence>
<keyword evidence="4" id="KW-1185">Reference proteome</keyword>
<gene>
    <name evidence="3" type="ORF">J2S15_002636</name>
</gene>